<proteinExistence type="predicted"/>
<evidence type="ECO:0000259" key="2">
    <source>
        <dbReference type="Pfam" id="PF08378"/>
    </source>
</evidence>
<feature type="transmembrane region" description="Helical" evidence="1">
    <location>
        <begin position="258"/>
        <end position="277"/>
    </location>
</feature>
<dbReference type="Proteomes" id="UP000682403">
    <property type="component" value="Unassembled WGS sequence"/>
</dbReference>
<name>A0ABS5LIU4_9BACI</name>
<dbReference type="EMBL" id="JAGVRK010000001">
    <property type="protein sequence ID" value="MBS2970536.1"/>
    <property type="molecule type" value="Genomic_DNA"/>
</dbReference>
<evidence type="ECO:0000313" key="4">
    <source>
        <dbReference type="Proteomes" id="UP000682403"/>
    </source>
</evidence>
<organism evidence="3 4">
    <name type="scientific">Metabacillus flavus</name>
    <dbReference type="NCBI Taxonomy" id="2823519"/>
    <lineage>
        <taxon>Bacteria</taxon>
        <taxon>Bacillati</taxon>
        <taxon>Bacillota</taxon>
        <taxon>Bacilli</taxon>
        <taxon>Bacillales</taxon>
        <taxon>Bacillaceae</taxon>
        <taxon>Metabacillus</taxon>
    </lineage>
</organism>
<keyword evidence="1" id="KW-0472">Membrane</keyword>
<dbReference type="RefSeq" id="WP_211560960.1">
    <property type="nucleotide sequence ID" value="NZ_JAGVRK010000001.1"/>
</dbReference>
<protein>
    <submittedName>
        <fullName evidence="3">NERD domain-containing protein</fullName>
    </submittedName>
</protein>
<dbReference type="InterPro" id="IPR011528">
    <property type="entry name" value="NERD"/>
</dbReference>
<sequence length="375" mass="43098">MAVFIGKEPLEKALEESRGNNRRRDIKGLEGELKVGNLLSQYLPDDTFVIAHPSIGKYDPDFLIISPKYGFRLVEVKNWSIQNIREVYSNGALKIINTQQNPLNQVKKHIDEFNGYIKSLKIPTLSDPYKMIGFTVLHFGFTKKEIEGKMIGWEKSNKENYFKHHIFLDQINNEINTILEKAVKYPLNSNSIIFSKDVLHEVIDNISITNEIKIDEVLEFFDKKLDSIEENIKSMRVQNEYKKFQNQEKPIRKLKKSVTYGLLISVVLILATGIFFFSKWVKGESNNASYSSLKAIKDNAEIGDRIKLEATVNQFSYDKNSGTKFLILTDGERTIDGVIFKGIETPYINKGNTYVFTGEFDSYKGKNEIVIHNVK</sequence>
<keyword evidence="1" id="KW-1133">Transmembrane helix</keyword>
<evidence type="ECO:0000256" key="1">
    <source>
        <dbReference type="SAM" id="Phobius"/>
    </source>
</evidence>
<gene>
    <name evidence="3" type="ORF">J9317_17460</name>
</gene>
<dbReference type="Pfam" id="PF08378">
    <property type="entry name" value="NERD"/>
    <property type="match status" value="1"/>
</dbReference>
<keyword evidence="1" id="KW-0812">Transmembrane</keyword>
<reference evidence="3 4" key="1">
    <citation type="submission" date="2021-04" db="EMBL/GenBank/DDBJ databases">
        <title>Metabacillus sp. strain KIGAM252 whole genome sequence.</title>
        <authorList>
            <person name="Seo M.-J."/>
            <person name="Cho E.-S."/>
            <person name="Hwang C.Y."/>
            <person name="Yoon D.J."/>
        </authorList>
    </citation>
    <scope>NUCLEOTIDE SEQUENCE [LARGE SCALE GENOMIC DNA]</scope>
    <source>
        <strain evidence="3 4">KIGAM252</strain>
    </source>
</reference>
<comment type="caution">
    <text evidence="3">The sequence shown here is derived from an EMBL/GenBank/DDBJ whole genome shotgun (WGS) entry which is preliminary data.</text>
</comment>
<feature type="domain" description="NERD" evidence="2">
    <location>
        <begin position="27"/>
        <end position="117"/>
    </location>
</feature>
<evidence type="ECO:0000313" key="3">
    <source>
        <dbReference type="EMBL" id="MBS2970536.1"/>
    </source>
</evidence>
<accession>A0ABS5LIU4</accession>
<keyword evidence="4" id="KW-1185">Reference proteome</keyword>